<dbReference type="PRINTS" id="PR00081">
    <property type="entry name" value="GDHRDH"/>
</dbReference>
<reference evidence="4 5" key="1">
    <citation type="submission" date="2020-04" db="EMBL/GenBank/DDBJ databases">
        <title>MicrobeNet Type strains.</title>
        <authorList>
            <person name="Nicholson A.C."/>
        </authorList>
    </citation>
    <scope>NUCLEOTIDE SEQUENCE [LARGE SCALE GENOMIC DNA]</scope>
    <source>
        <strain evidence="4 5">JCM 3332</strain>
    </source>
</reference>
<dbReference type="GO" id="GO:0016491">
    <property type="term" value="F:oxidoreductase activity"/>
    <property type="evidence" value="ECO:0007669"/>
    <property type="project" value="UniProtKB-KW"/>
</dbReference>
<name>A0A846YIF1_9NOCA</name>
<evidence type="ECO:0000256" key="1">
    <source>
        <dbReference type="ARBA" id="ARBA00006484"/>
    </source>
</evidence>
<dbReference type="EMBL" id="JAAXOT010000011">
    <property type="protein sequence ID" value="NKY58635.1"/>
    <property type="molecule type" value="Genomic_DNA"/>
</dbReference>
<dbReference type="PANTHER" id="PTHR24320">
    <property type="entry name" value="RETINOL DEHYDROGENASE"/>
    <property type="match status" value="1"/>
</dbReference>
<dbReference type="InterPro" id="IPR002347">
    <property type="entry name" value="SDR_fam"/>
</dbReference>
<feature type="compositionally biased region" description="Basic and acidic residues" evidence="3">
    <location>
        <begin position="313"/>
        <end position="330"/>
    </location>
</feature>
<evidence type="ECO:0000313" key="4">
    <source>
        <dbReference type="EMBL" id="NKY58635.1"/>
    </source>
</evidence>
<protein>
    <submittedName>
        <fullName evidence="4">SDR family NAD(P)-dependent oxidoreductase</fullName>
    </submittedName>
</protein>
<dbReference type="Gene3D" id="3.40.50.720">
    <property type="entry name" value="NAD(P)-binding Rossmann-like Domain"/>
    <property type="match status" value="1"/>
</dbReference>
<dbReference type="SUPFAM" id="SSF51735">
    <property type="entry name" value="NAD(P)-binding Rossmann-fold domains"/>
    <property type="match status" value="1"/>
</dbReference>
<feature type="region of interest" description="Disordered" evidence="3">
    <location>
        <begin position="313"/>
        <end position="346"/>
    </location>
</feature>
<dbReference type="InterPro" id="IPR036291">
    <property type="entry name" value="NAD(P)-bd_dom_sf"/>
</dbReference>
<organism evidence="4 5">
    <name type="scientific">Nocardia flavorosea</name>
    <dbReference type="NCBI Taxonomy" id="53429"/>
    <lineage>
        <taxon>Bacteria</taxon>
        <taxon>Bacillati</taxon>
        <taxon>Actinomycetota</taxon>
        <taxon>Actinomycetes</taxon>
        <taxon>Mycobacteriales</taxon>
        <taxon>Nocardiaceae</taxon>
        <taxon>Nocardia</taxon>
    </lineage>
</organism>
<comment type="similarity">
    <text evidence="1">Belongs to the short-chain dehydrogenases/reductases (SDR) family.</text>
</comment>
<keyword evidence="2" id="KW-0560">Oxidoreductase</keyword>
<dbReference type="PANTHER" id="PTHR24320:SF152">
    <property type="entry name" value="SHORT-CHAIN DEHYDROGENASE_REDUCTASE FAMILY PROTEIN"/>
    <property type="match status" value="1"/>
</dbReference>
<dbReference type="RefSeq" id="WP_062978725.1">
    <property type="nucleotide sequence ID" value="NZ_JAAXOT010000011.1"/>
</dbReference>
<accession>A0A846YIF1</accession>
<comment type="caution">
    <text evidence="4">The sequence shown here is derived from an EMBL/GenBank/DDBJ whole genome shotgun (WGS) entry which is preliminary data.</text>
</comment>
<dbReference type="AlphaFoldDB" id="A0A846YIF1"/>
<evidence type="ECO:0000256" key="2">
    <source>
        <dbReference type="ARBA" id="ARBA00023002"/>
    </source>
</evidence>
<dbReference type="Proteomes" id="UP000570678">
    <property type="component" value="Unassembled WGS sequence"/>
</dbReference>
<proteinExistence type="inferred from homology"/>
<evidence type="ECO:0000313" key="5">
    <source>
        <dbReference type="Proteomes" id="UP000570678"/>
    </source>
</evidence>
<gene>
    <name evidence="4" type="ORF">HGA15_21310</name>
</gene>
<keyword evidence="5" id="KW-1185">Reference proteome</keyword>
<evidence type="ECO:0000256" key="3">
    <source>
        <dbReference type="SAM" id="MobiDB-lite"/>
    </source>
</evidence>
<sequence length="346" mass="37137">MATVFITGGHSGIGLECSRQLAARGVDLVLAGRSPQRMQAVAEELRTVHDIDVVTVELDTSSLASVRTAAATYGSLIERGAAAPLQALICNAGGRFDGKEKYSPDGYELTFATNCLGHFLLVELLLPAISADGRVVFTASGTHDPDTMDGKLVGAAVEPRAVELANDGLSGAKPLPAGKRYSTSKLCTVMYAYELARRLDRAGSAIASLAYDPGSVPETGFLRNMPKAVQWLAASSLMQSISTYIGVTTSTVAFSGAALADLAVDKRYATVSGKYFQAREGKLRRRQSSKVSYDEERARTLWNDSKRLVGLRSEEEPAHLRRRSGIEPEPQKNNVLSGDEFTGRMM</sequence>
<dbReference type="Pfam" id="PF00106">
    <property type="entry name" value="adh_short"/>
    <property type="match status" value="1"/>
</dbReference>